<name>A0A383S363_9ACTN</name>
<dbReference type="SUPFAM" id="SSF48008">
    <property type="entry name" value="GntR ligand-binding domain-like"/>
    <property type="match status" value="1"/>
</dbReference>
<dbReference type="InterPro" id="IPR000524">
    <property type="entry name" value="Tscrpt_reg_HTH_GntR"/>
</dbReference>
<dbReference type="OrthoDB" id="4164516at2"/>
<dbReference type="Proteomes" id="UP000279336">
    <property type="component" value="Unassembled WGS sequence"/>
</dbReference>
<dbReference type="Pfam" id="PF00392">
    <property type="entry name" value="GntR"/>
    <property type="match status" value="1"/>
</dbReference>
<dbReference type="GO" id="GO:0003700">
    <property type="term" value="F:DNA-binding transcription factor activity"/>
    <property type="evidence" value="ECO:0007669"/>
    <property type="project" value="InterPro"/>
</dbReference>
<evidence type="ECO:0000313" key="8">
    <source>
        <dbReference type="Proteomes" id="UP000279336"/>
    </source>
</evidence>
<keyword evidence="2" id="KW-0238">DNA-binding</keyword>
<dbReference type="PROSITE" id="PS50949">
    <property type="entry name" value="HTH_GNTR"/>
    <property type="match status" value="1"/>
</dbReference>
<dbReference type="EMBL" id="RCIW01000002">
    <property type="protein sequence ID" value="RLP12689.1"/>
    <property type="molecule type" value="Genomic_DNA"/>
</dbReference>
<dbReference type="InterPro" id="IPR036390">
    <property type="entry name" value="WH_DNA-bd_sf"/>
</dbReference>
<evidence type="ECO:0000256" key="3">
    <source>
        <dbReference type="ARBA" id="ARBA00023163"/>
    </source>
</evidence>
<dbReference type="SUPFAM" id="SSF46785">
    <property type="entry name" value="Winged helix' DNA-binding domain"/>
    <property type="match status" value="1"/>
</dbReference>
<dbReference type="Pfam" id="PF07729">
    <property type="entry name" value="FCD"/>
    <property type="match status" value="1"/>
</dbReference>
<sequence>MAQSRLDIAVAELLGRVVDGSYAVGSALPGEEALASALSVSRLTVREATRVLTTKGVLSARQGSGTYVNEPADWHDLASLVALARHGSSEREIGLALLEVRRMIEVGSAGLAAARITPERLADMADTIVELRRADAADEVDAAAAADLAFHDHIIEATDNLFIHAIFAPLREELMAARQVTSAHHEVRAHAVAQHERILLALRLGSPDAAKAAMRAHMDQTTNDLLQYTT</sequence>
<keyword evidence="3" id="KW-0804">Transcription</keyword>
<dbReference type="PANTHER" id="PTHR43537:SF44">
    <property type="entry name" value="GNTR FAMILY REGULATORY PROTEIN"/>
    <property type="match status" value="1"/>
</dbReference>
<dbReference type="CDD" id="cd07377">
    <property type="entry name" value="WHTH_GntR"/>
    <property type="match status" value="1"/>
</dbReference>
<evidence type="ECO:0000259" key="4">
    <source>
        <dbReference type="PROSITE" id="PS50949"/>
    </source>
</evidence>
<dbReference type="PRINTS" id="PR00035">
    <property type="entry name" value="HTHGNTR"/>
</dbReference>
<dbReference type="GO" id="GO:0003677">
    <property type="term" value="F:DNA binding"/>
    <property type="evidence" value="ECO:0007669"/>
    <property type="project" value="UniProtKB-KW"/>
</dbReference>
<dbReference type="Proteomes" id="UP000263928">
    <property type="component" value="Unassembled WGS sequence"/>
</dbReference>
<dbReference type="SMART" id="SM00345">
    <property type="entry name" value="HTH_GNTR"/>
    <property type="match status" value="1"/>
</dbReference>
<dbReference type="Gene3D" id="1.20.120.530">
    <property type="entry name" value="GntR ligand-binding domain-like"/>
    <property type="match status" value="1"/>
</dbReference>
<evidence type="ECO:0000256" key="2">
    <source>
        <dbReference type="ARBA" id="ARBA00023125"/>
    </source>
</evidence>
<feature type="domain" description="HTH gntR-type" evidence="4">
    <location>
        <begin position="3"/>
        <end position="71"/>
    </location>
</feature>
<dbReference type="InterPro" id="IPR036388">
    <property type="entry name" value="WH-like_DNA-bd_sf"/>
</dbReference>
<reference evidence="6" key="1">
    <citation type="submission" date="2018-08" db="EMBL/GenBank/DDBJ databases">
        <authorList>
            <person name="Ferrada E.E."/>
            <person name="Latorre B.A."/>
        </authorList>
    </citation>
    <scope>NUCLEOTIDE SEQUENCE [LARGE SCALE GENOMIC DNA]</scope>
    <source>
        <strain evidence="6">Propionibacterium_australiense1</strain>
    </source>
</reference>
<gene>
    <name evidence="5" type="ORF">D7U36_01480</name>
    <name evidence="6" type="ORF">PROPAUS_0168</name>
</gene>
<dbReference type="RefSeq" id="WP_119160666.1">
    <property type="nucleotide sequence ID" value="NZ_LR134442.1"/>
</dbReference>
<dbReference type="SMART" id="SM00895">
    <property type="entry name" value="FCD"/>
    <property type="match status" value="1"/>
</dbReference>
<reference evidence="7" key="2">
    <citation type="submission" date="2018-08" db="EMBL/GenBank/DDBJ databases">
        <authorList>
            <person name="Hornung B."/>
        </authorList>
    </citation>
    <scope>NUCLEOTIDE SEQUENCE [LARGE SCALE GENOMIC DNA]</scope>
</reference>
<dbReference type="InterPro" id="IPR011711">
    <property type="entry name" value="GntR_C"/>
</dbReference>
<reference evidence="5 8" key="3">
    <citation type="submission" date="2018-10" db="EMBL/GenBank/DDBJ databases">
        <title>Propionibacterium australiense Genome Sequencing and Assembly.</title>
        <authorList>
            <person name="Bernier A.-M."/>
            <person name="Bernard K."/>
        </authorList>
    </citation>
    <scope>NUCLEOTIDE SEQUENCE [LARGE SCALE GENOMIC DNA]</scope>
    <source>
        <strain evidence="5 8">NML98A078</strain>
    </source>
</reference>
<accession>A0A383S363</accession>
<keyword evidence="1" id="KW-0805">Transcription regulation</keyword>
<dbReference type="PANTHER" id="PTHR43537">
    <property type="entry name" value="TRANSCRIPTIONAL REGULATOR, GNTR FAMILY"/>
    <property type="match status" value="1"/>
</dbReference>
<proteinExistence type="predicted"/>
<evidence type="ECO:0000313" key="7">
    <source>
        <dbReference type="Proteomes" id="UP000263928"/>
    </source>
</evidence>
<keyword evidence="7" id="KW-1185">Reference proteome</keyword>
<evidence type="ECO:0000313" key="5">
    <source>
        <dbReference type="EMBL" id="RLP12689.1"/>
    </source>
</evidence>
<organism evidence="6 7">
    <name type="scientific">Propionibacterium australiense</name>
    <dbReference type="NCBI Taxonomy" id="119981"/>
    <lineage>
        <taxon>Bacteria</taxon>
        <taxon>Bacillati</taxon>
        <taxon>Actinomycetota</taxon>
        <taxon>Actinomycetes</taxon>
        <taxon>Propionibacteriales</taxon>
        <taxon>Propionibacteriaceae</taxon>
        <taxon>Propionibacterium</taxon>
    </lineage>
</organism>
<evidence type="ECO:0000256" key="1">
    <source>
        <dbReference type="ARBA" id="ARBA00023015"/>
    </source>
</evidence>
<dbReference type="AlphaFoldDB" id="A0A383S363"/>
<dbReference type="InterPro" id="IPR008920">
    <property type="entry name" value="TF_FadR/GntR_C"/>
</dbReference>
<dbReference type="Gene3D" id="1.10.10.10">
    <property type="entry name" value="Winged helix-like DNA-binding domain superfamily/Winged helix DNA-binding domain"/>
    <property type="match status" value="1"/>
</dbReference>
<evidence type="ECO:0000313" key="6">
    <source>
        <dbReference type="EMBL" id="SYZ32293.1"/>
    </source>
</evidence>
<dbReference type="EMBL" id="UNQJ01000001">
    <property type="protein sequence ID" value="SYZ32293.1"/>
    <property type="molecule type" value="Genomic_DNA"/>
</dbReference>
<protein>
    <submittedName>
        <fullName evidence="5">FCD domain-containing protein</fullName>
    </submittedName>
    <submittedName>
        <fullName evidence="6">GntR bacterial regulatory protein HTH signature</fullName>
    </submittedName>
</protein>